<evidence type="ECO:0000256" key="7">
    <source>
        <dbReference type="ARBA" id="ARBA00023204"/>
    </source>
</evidence>
<dbReference type="GeneID" id="98068589"/>
<evidence type="ECO:0000256" key="6">
    <source>
        <dbReference type="ARBA" id="ARBA00022840"/>
    </source>
</evidence>
<dbReference type="GO" id="GO:0006310">
    <property type="term" value="P:DNA recombination"/>
    <property type="evidence" value="ECO:0007669"/>
    <property type="project" value="InterPro"/>
</dbReference>
<evidence type="ECO:0000256" key="8">
    <source>
        <dbReference type="ARBA" id="ARBA00033408"/>
    </source>
</evidence>
<comment type="caution">
    <text evidence="12">The sequence shown here is derived from an EMBL/GenBank/DDBJ whole genome shotgun (WGS) entry which is preliminary data.</text>
</comment>
<dbReference type="GO" id="GO:0009432">
    <property type="term" value="P:SOS response"/>
    <property type="evidence" value="ECO:0007669"/>
    <property type="project" value="TreeGrafter"/>
</dbReference>
<evidence type="ECO:0000313" key="13">
    <source>
        <dbReference type="Proteomes" id="UP000004892"/>
    </source>
</evidence>
<keyword evidence="10" id="KW-0175">Coiled coil</keyword>
<dbReference type="STRING" id="742817.HMPREF9449_00997"/>
<evidence type="ECO:0000256" key="1">
    <source>
        <dbReference type="ARBA" id="ARBA00003618"/>
    </source>
</evidence>
<keyword evidence="5 9" id="KW-0227">DNA damage</keyword>
<dbReference type="eggNOG" id="COG0497">
    <property type="taxonomic scope" value="Bacteria"/>
</dbReference>
<dbReference type="Pfam" id="PF02463">
    <property type="entry name" value="SMC_N"/>
    <property type="match status" value="1"/>
</dbReference>
<evidence type="ECO:0000256" key="10">
    <source>
        <dbReference type="SAM" id="Coils"/>
    </source>
</evidence>
<evidence type="ECO:0000313" key="12">
    <source>
        <dbReference type="EMBL" id="EHP48954.1"/>
    </source>
</evidence>
<accession>H1DFG1</accession>
<reference evidence="12 13" key="1">
    <citation type="submission" date="2012-01" db="EMBL/GenBank/DDBJ databases">
        <title>The Genome Sequence of Odoribacter laneus YIT 12061.</title>
        <authorList>
            <consortium name="The Broad Institute Genome Sequencing Platform"/>
            <person name="Earl A."/>
            <person name="Ward D."/>
            <person name="Feldgarden M."/>
            <person name="Gevers D."/>
            <person name="Morotomi M."/>
            <person name="Young S.K."/>
            <person name="Zeng Q."/>
            <person name="Gargeya S."/>
            <person name="Fitzgerald M."/>
            <person name="Haas B."/>
            <person name="Abouelleil A."/>
            <person name="Alvarado L."/>
            <person name="Arachchi H.M."/>
            <person name="Berlin A."/>
            <person name="Chapman S.B."/>
            <person name="Gearin G."/>
            <person name="Goldberg J."/>
            <person name="Griggs A."/>
            <person name="Gujja S."/>
            <person name="Hansen M."/>
            <person name="Heiman D."/>
            <person name="Howarth C."/>
            <person name="Larimer J."/>
            <person name="Lui A."/>
            <person name="MacDonald P.J.P."/>
            <person name="McCowen C."/>
            <person name="Montmayeur A."/>
            <person name="Murphy C."/>
            <person name="Neiman D."/>
            <person name="Pearson M."/>
            <person name="Priest M."/>
            <person name="Roberts A."/>
            <person name="Saif S."/>
            <person name="Shea T."/>
            <person name="Sisk P."/>
            <person name="Stolte C."/>
            <person name="Sykes S."/>
            <person name="Wortman J."/>
            <person name="Nusbaum C."/>
            <person name="Birren B."/>
        </authorList>
    </citation>
    <scope>NUCLEOTIDE SEQUENCE [LARGE SCALE GENOMIC DNA]</scope>
    <source>
        <strain evidence="12 13">YIT 12061</strain>
    </source>
</reference>
<organism evidence="12 13">
    <name type="scientific">Odoribacter laneus YIT 12061</name>
    <dbReference type="NCBI Taxonomy" id="742817"/>
    <lineage>
        <taxon>Bacteria</taxon>
        <taxon>Pseudomonadati</taxon>
        <taxon>Bacteroidota</taxon>
        <taxon>Bacteroidia</taxon>
        <taxon>Bacteroidales</taxon>
        <taxon>Odoribacteraceae</taxon>
        <taxon>Odoribacter</taxon>
    </lineage>
</organism>
<comment type="function">
    <text evidence="1 9">May be involved in recombinational repair of damaged DNA.</text>
</comment>
<dbReference type="Proteomes" id="UP000004892">
    <property type="component" value="Unassembled WGS sequence"/>
</dbReference>
<evidence type="ECO:0000256" key="5">
    <source>
        <dbReference type="ARBA" id="ARBA00022763"/>
    </source>
</evidence>
<evidence type="ECO:0000256" key="4">
    <source>
        <dbReference type="ARBA" id="ARBA00022741"/>
    </source>
</evidence>
<keyword evidence="13" id="KW-1185">Reference proteome</keyword>
<sequence>MGKIGSVYIPESRGIGKGENRGRKMKQAYEFDENIMIESIGIYNYALIEQTEIEMQSGLSVITGETGAGKSILLGAIGLTLGQRADISVLMNKAKKCIVEILYNIKGYSLADWFQENELDYSESVVVRREITAEGRSRGFINDTPVSNKILKEFGDYLVDIHSQHQSLLLGQPEYQIDILDAFCGNTEEVAVYRKYYEDRRAGLRELKELKGKAVEAAQEEEYLKYRLSQLESAKLKKGEKEELEEELALLTNAETIKTGFSQLTYQLRDTENNAVLSVLKNCKHIFASLRSVVKEATEYEDRLNSVILELGDLAEEAEKRAENTAFNPERIELINARLNVIYDLLFKYKVETVEELIQIKGQISAQLSGIQEYTDKIEQLEKKIEGIESHLQKAAAHLHAARVAAQLPLCKEMECLLQDLGIKHARFEVAIREAEEFLGNGKDEVSFLFAANKNQQPGEIAKVASGGEISRVMLSLKYVLSKTRQLPVIVFDEIDTGLSGEIAHRMAQMMQEMAQRMQVICISHLPQIAAAGKDHFKVYKEDNPVNTISRIRKLSPSERVNEIAGMISGSEITPAALETARNLLKFENK</sequence>
<gene>
    <name evidence="12" type="ORF">HMPREF9449_00997</name>
</gene>
<feature type="coiled-coil region" evidence="10">
    <location>
        <begin position="364"/>
        <end position="398"/>
    </location>
</feature>
<comment type="similarity">
    <text evidence="2 9">Belongs to the RecN family.</text>
</comment>
<dbReference type="PIRSF" id="PIRSF003128">
    <property type="entry name" value="RecN"/>
    <property type="match status" value="1"/>
</dbReference>
<dbReference type="GO" id="GO:0006281">
    <property type="term" value="P:DNA repair"/>
    <property type="evidence" value="ECO:0007669"/>
    <property type="project" value="UniProtKB-KW"/>
</dbReference>
<dbReference type="InterPro" id="IPR004604">
    <property type="entry name" value="DNA_recomb/repair_RecN"/>
</dbReference>
<name>H1DFG1_9BACT</name>
<keyword evidence="7 9" id="KW-0234">DNA repair</keyword>
<dbReference type="RefSeq" id="WP_009136145.1">
    <property type="nucleotide sequence ID" value="NZ_JH594596.1"/>
</dbReference>
<dbReference type="PANTHER" id="PTHR11059">
    <property type="entry name" value="DNA REPAIR PROTEIN RECN"/>
    <property type="match status" value="1"/>
</dbReference>
<dbReference type="NCBIfam" id="TIGR00634">
    <property type="entry name" value="recN"/>
    <property type="match status" value="1"/>
</dbReference>
<proteinExistence type="inferred from homology"/>
<protein>
    <recommendedName>
        <fullName evidence="3 9">DNA repair protein RecN</fullName>
    </recommendedName>
    <alternativeName>
        <fullName evidence="8 9">Recombination protein N</fullName>
    </alternativeName>
</protein>
<dbReference type="PANTHER" id="PTHR11059:SF0">
    <property type="entry name" value="DNA REPAIR PROTEIN RECN"/>
    <property type="match status" value="1"/>
</dbReference>
<dbReference type="HOGENOM" id="CLU_018297_3_1_10"/>
<dbReference type="GO" id="GO:0043590">
    <property type="term" value="C:bacterial nucleoid"/>
    <property type="evidence" value="ECO:0007669"/>
    <property type="project" value="TreeGrafter"/>
</dbReference>
<dbReference type="InterPro" id="IPR003395">
    <property type="entry name" value="RecF/RecN/SMC_N"/>
</dbReference>
<evidence type="ECO:0000256" key="2">
    <source>
        <dbReference type="ARBA" id="ARBA00009441"/>
    </source>
</evidence>
<dbReference type="CDD" id="cd03241">
    <property type="entry name" value="ABC_RecN"/>
    <property type="match status" value="2"/>
</dbReference>
<keyword evidence="6" id="KW-0067">ATP-binding</keyword>
<dbReference type="GO" id="GO:0005524">
    <property type="term" value="F:ATP binding"/>
    <property type="evidence" value="ECO:0007669"/>
    <property type="project" value="UniProtKB-KW"/>
</dbReference>
<evidence type="ECO:0000259" key="11">
    <source>
        <dbReference type="Pfam" id="PF02463"/>
    </source>
</evidence>
<dbReference type="SUPFAM" id="SSF52540">
    <property type="entry name" value="P-loop containing nucleoside triphosphate hydrolases"/>
    <property type="match status" value="1"/>
</dbReference>
<feature type="domain" description="RecF/RecN/SMC N-terminal" evidence="11">
    <location>
        <begin position="37"/>
        <end position="546"/>
    </location>
</feature>
<dbReference type="InterPro" id="IPR027417">
    <property type="entry name" value="P-loop_NTPase"/>
</dbReference>
<evidence type="ECO:0000256" key="3">
    <source>
        <dbReference type="ARBA" id="ARBA00021315"/>
    </source>
</evidence>
<dbReference type="PATRIC" id="fig|742817.3.peg.1056"/>
<evidence type="ECO:0000256" key="9">
    <source>
        <dbReference type="PIRNR" id="PIRNR003128"/>
    </source>
</evidence>
<dbReference type="AlphaFoldDB" id="H1DFG1"/>
<dbReference type="Gene3D" id="3.40.50.300">
    <property type="entry name" value="P-loop containing nucleotide triphosphate hydrolases"/>
    <property type="match status" value="2"/>
</dbReference>
<dbReference type="EMBL" id="ADMC01000015">
    <property type="protein sequence ID" value="EHP48954.1"/>
    <property type="molecule type" value="Genomic_DNA"/>
</dbReference>
<keyword evidence="4" id="KW-0547">Nucleotide-binding</keyword>